<sequence>MGNRSSLYGKFFCCQEKNTCHLRKGSVMNHSRCLGELATPSGENFKKVNNSFRIY</sequence>
<accession>A0A2C8FAW1</accession>
<dbReference type="AlphaFoldDB" id="A0A2C8FAW1"/>
<organism evidence="1 2">
    <name type="scientific">Pseudodesulfovibrio profundus</name>
    <dbReference type="NCBI Taxonomy" id="57320"/>
    <lineage>
        <taxon>Bacteria</taxon>
        <taxon>Pseudomonadati</taxon>
        <taxon>Thermodesulfobacteriota</taxon>
        <taxon>Desulfovibrionia</taxon>
        <taxon>Desulfovibrionales</taxon>
        <taxon>Desulfovibrionaceae</taxon>
    </lineage>
</organism>
<proteinExistence type="predicted"/>
<keyword evidence="2" id="KW-1185">Reference proteome</keyword>
<dbReference type="EMBL" id="LT907975">
    <property type="protein sequence ID" value="SOB59588.1"/>
    <property type="molecule type" value="Genomic_DNA"/>
</dbReference>
<reference evidence="2" key="1">
    <citation type="submission" date="2017-09" db="EMBL/GenBank/DDBJ databases">
        <authorList>
            <person name="Regsiter A."/>
            <person name="William W."/>
        </authorList>
    </citation>
    <scope>NUCLEOTIDE SEQUENCE [LARGE SCALE GENOMIC DNA]</scope>
    <source>
        <strain evidence="2">500-1</strain>
    </source>
</reference>
<dbReference type="KEGG" id="pprf:DPRO_2679"/>
<evidence type="ECO:0000313" key="1">
    <source>
        <dbReference type="EMBL" id="SOB59588.1"/>
    </source>
</evidence>
<evidence type="ECO:0000313" key="2">
    <source>
        <dbReference type="Proteomes" id="UP000219215"/>
    </source>
</evidence>
<protein>
    <submittedName>
        <fullName evidence="1">Uncharacterized protein</fullName>
    </submittedName>
</protein>
<dbReference type="Proteomes" id="UP000219215">
    <property type="component" value="Chromosome DPRO"/>
</dbReference>
<gene>
    <name evidence="1" type="ORF">DPRO_2679</name>
</gene>
<name>A0A2C8FAW1_9BACT</name>